<evidence type="ECO:0000313" key="2">
    <source>
        <dbReference type="EMBL" id="KAH6654816.1"/>
    </source>
</evidence>
<dbReference type="InterPro" id="IPR052895">
    <property type="entry name" value="HetReg/Transcr_Mod"/>
</dbReference>
<dbReference type="Pfam" id="PF06985">
    <property type="entry name" value="HET"/>
    <property type="match status" value="1"/>
</dbReference>
<keyword evidence="3" id="KW-1185">Reference proteome</keyword>
<dbReference type="OrthoDB" id="2157530at2759"/>
<evidence type="ECO:0000313" key="3">
    <source>
        <dbReference type="Proteomes" id="UP000758603"/>
    </source>
</evidence>
<proteinExistence type="predicted"/>
<dbReference type="RefSeq" id="XP_045959086.1">
    <property type="nucleotide sequence ID" value="XM_046102879.1"/>
</dbReference>
<dbReference type="Proteomes" id="UP000758603">
    <property type="component" value="Unassembled WGS sequence"/>
</dbReference>
<dbReference type="GeneID" id="70131771"/>
<dbReference type="InterPro" id="IPR010730">
    <property type="entry name" value="HET"/>
</dbReference>
<gene>
    <name evidence="2" type="ORF">BKA67DRAFT_566289</name>
</gene>
<dbReference type="AlphaFoldDB" id="A0A9P8ZZ95"/>
<reference evidence="2" key="1">
    <citation type="journal article" date="2021" name="Nat. Commun.">
        <title>Genetic determinants of endophytism in the Arabidopsis root mycobiome.</title>
        <authorList>
            <person name="Mesny F."/>
            <person name="Miyauchi S."/>
            <person name="Thiergart T."/>
            <person name="Pickel B."/>
            <person name="Atanasova L."/>
            <person name="Karlsson M."/>
            <person name="Huettel B."/>
            <person name="Barry K.W."/>
            <person name="Haridas S."/>
            <person name="Chen C."/>
            <person name="Bauer D."/>
            <person name="Andreopoulos W."/>
            <person name="Pangilinan J."/>
            <person name="LaButti K."/>
            <person name="Riley R."/>
            <person name="Lipzen A."/>
            <person name="Clum A."/>
            <person name="Drula E."/>
            <person name="Henrissat B."/>
            <person name="Kohler A."/>
            <person name="Grigoriev I.V."/>
            <person name="Martin F.M."/>
            <person name="Hacquard S."/>
        </authorList>
    </citation>
    <scope>NUCLEOTIDE SEQUENCE</scope>
    <source>
        <strain evidence="2">MPI-SDFR-AT-0073</strain>
    </source>
</reference>
<name>A0A9P8ZZ95_9PEZI</name>
<evidence type="ECO:0000259" key="1">
    <source>
        <dbReference type="Pfam" id="PF06985"/>
    </source>
</evidence>
<dbReference type="EMBL" id="JAGPXC010000004">
    <property type="protein sequence ID" value="KAH6654816.1"/>
    <property type="molecule type" value="Genomic_DNA"/>
</dbReference>
<feature type="domain" description="Heterokaryon incompatibility" evidence="1">
    <location>
        <begin position="47"/>
        <end position="206"/>
    </location>
</feature>
<organism evidence="2 3">
    <name type="scientific">Truncatella angustata</name>
    <dbReference type="NCBI Taxonomy" id="152316"/>
    <lineage>
        <taxon>Eukaryota</taxon>
        <taxon>Fungi</taxon>
        <taxon>Dikarya</taxon>
        <taxon>Ascomycota</taxon>
        <taxon>Pezizomycotina</taxon>
        <taxon>Sordariomycetes</taxon>
        <taxon>Xylariomycetidae</taxon>
        <taxon>Amphisphaeriales</taxon>
        <taxon>Sporocadaceae</taxon>
        <taxon>Truncatella</taxon>
    </lineage>
</organism>
<dbReference type="PANTHER" id="PTHR24148:SF64">
    <property type="entry name" value="HETEROKARYON INCOMPATIBILITY DOMAIN-CONTAINING PROTEIN"/>
    <property type="match status" value="1"/>
</dbReference>
<comment type="caution">
    <text evidence="2">The sequence shown here is derived from an EMBL/GenBank/DDBJ whole genome shotgun (WGS) entry which is preliminary data.</text>
</comment>
<protein>
    <submittedName>
        <fullName evidence="2">Heterokaryon incompatibility protein-domain-containing protein</fullName>
    </submittedName>
</protein>
<dbReference type="Pfam" id="PF26639">
    <property type="entry name" value="Het-6_barrel"/>
    <property type="match status" value="1"/>
</dbReference>
<sequence>MAKKHQYVYEKLEQSSTIRLLHLHPGEPSDSVQVSVTTVSLDENPVYEAISYCWGNPREVHEIVCGGASLSPTVSLFSALVAFRLPDRTRVLWADAICIDQTNNDEKGHQVSLMPRIYSLATRVLIWLGPDEDGLEGVEKTVSEALEFLPPDTHDAAELSRQTEALVNDMLERQQKGQPGLLSHNWKPLASLLERPWFRRKWVVQETSLAREAIMYAGRIELPWNSVGLLSFKLESLGAIQLAVQTQQNREKVGDRGSNASDTQSRMPALIQKLIHNATVMLLIKHYSGMGTLFDCIVATVGFLCTDDRDHVYALLSLPGRPSGVVPDYKLSKDDVFQQFAAKEIAETQSLKLLGLAPDKLLFSRPRTPRLGIPSWVPDLRLLGEMDTLMSYNIREQLFHAGGLSKPIISFSGGGKVLQCQGREFDVVKVALPTYMEMCLSERPELWDSPIGGAPIDSSEASVQRIGRWAVDRYELAGRPFEAVPADAERSKAFTRTMLCGMTGMRDQPSADTIDAFPPLMEYYTDRAEGKTADYVKYPADKLKYVVSLENAVLGMAGGRKFCVTRDGRFGQLPYDAQVGDRLCVLVGAEVPFVVRPDGHGMYELIGECYVDGVMDGEALKASECTIEEIRFV</sequence>
<accession>A0A9P8ZZ95</accession>
<dbReference type="PANTHER" id="PTHR24148">
    <property type="entry name" value="ANKYRIN REPEAT DOMAIN-CONTAINING PROTEIN 39 HOMOLOG-RELATED"/>
    <property type="match status" value="1"/>
</dbReference>